<feature type="non-terminal residue" evidence="1">
    <location>
        <position position="86"/>
    </location>
</feature>
<dbReference type="AlphaFoldDB" id="A0A9W8L0F1"/>
<evidence type="ECO:0000313" key="1">
    <source>
        <dbReference type="EMBL" id="KAJ2682936.1"/>
    </source>
</evidence>
<gene>
    <name evidence="1" type="ORF">IWW39_005768</name>
</gene>
<dbReference type="EMBL" id="JANBTX010000344">
    <property type="protein sequence ID" value="KAJ2682936.1"/>
    <property type="molecule type" value="Genomic_DNA"/>
</dbReference>
<protein>
    <submittedName>
        <fullName evidence="1">Uncharacterized protein</fullName>
    </submittedName>
</protein>
<sequence length="86" mass="9675">MAKEVMVSISPLTVFSGKALVALSRAPFNDISFPLARTLEVYFHNFMDDEEIPVASQDVEDNISVFVRRIWLMAPNINFVKLSGDL</sequence>
<comment type="caution">
    <text evidence="1">The sequence shown here is derived from an EMBL/GenBank/DDBJ whole genome shotgun (WGS) entry which is preliminary data.</text>
</comment>
<reference evidence="1" key="1">
    <citation type="submission" date="2022-07" db="EMBL/GenBank/DDBJ databases">
        <title>Phylogenomic reconstructions and comparative analyses of Kickxellomycotina fungi.</title>
        <authorList>
            <person name="Reynolds N.K."/>
            <person name="Stajich J.E."/>
            <person name="Barry K."/>
            <person name="Grigoriev I.V."/>
            <person name="Crous P."/>
            <person name="Smith M.E."/>
        </authorList>
    </citation>
    <scope>NUCLEOTIDE SEQUENCE</scope>
    <source>
        <strain evidence="1">CBS 109367</strain>
    </source>
</reference>
<organism evidence="1 2">
    <name type="scientific">Coemansia spiralis</name>
    <dbReference type="NCBI Taxonomy" id="417178"/>
    <lineage>
        <taxon>Eukaryota</taxon>
        <taxon>Fungi</taxon>
        <taxon>Fungi incertae sedis</taxon>
        <taxon>Zoopagomycota</taxon>
        <taxon>Kickxellomycotina</taxon>
        <taxon>Kickxellomycetes</taxon>
        <taxon>Kickxellales</taxon>
        <taxon>Kickxellaceae</taxon>
        <taxon>Coemansia</taxon>
    </lineage>
</organism>
<accession>A0A9W8L0F1</accession>
<evidence type="ECO:0000313" key="2">
    <source>
        <dbReference type="Proteomes" id="UP001151516"/>
    </source>
</evidence>
<keyword evidence="2" id="KW-1185">Reference proteome</keyword>
<proteinExistence type="predicted"/>
<dbReference type="OrthoDB" id="5528763at2759"/>
<dbReference type="Proteomes" id="UP001151516">
    <property type="component" value="Unassembled WGS sequence"/>
</dbReference>
<name>A0A9W8L0F1_9FUNG</name>